<protein>
    <submittedName>
        <fullName evidence="2">Uncharacterized protein</fullName>
    </submittedName>
</protein>
<dbReference type="EMBL" id="LWDD02000366">
    <property type="protein sequence ID" value="KAE8261424.1"/>
    <property type="molecule type" value="Genomic_DNA"/>
</dbReference>
<name>A0A177V8P7_9BASI</name>
<accession>A0A177V8P7</accession>
<sequence length="93" mass="10560">MTVQADVGTMTNAHAPARQGYEYLPAESQLWTLNQDMSVTPTWTDLAIGDTPAQAVPSILYFWRSRGHFDIVPNMDLLFQFFFGEAFTVTYLH</sequence>
<evidence type="ECO:0000313" key="4">
    <source>
        <dbReference type="Proteomes" id="UP000836402"/>
    </source>
</evidence>
<reference evidence="2" key="2">
    <citation type="journal article" date="2019" name="IMA Fungus">
        <title>Genome sequencing and comparison of five Tilletia species to identify candidate genes for the detection of regulated species infecting wheat.</title>
        <authorList>
            <person name="Nguyen H.D.T."/>
            <person name="Sultana T."/>
            <person name="Kesanakurti P."/>
            <person name="Hambleton S."/>
        </authorList>
    </citation>
    <scope>NUCLEOTIDE SEQUENCE</scope>
    <source>
        <strain evidence="2">DAOMC 238032</strain>
    </source>
</reference>
<reference evidence="2" key="1">
    <citation type="submission" date="2016-04" db="EMBL/GenBank/DDBJ databases">
        <authorList>
            <person name="Nguyen H.D."/>
            <person name="Kesanakurti P."/>
            <person name="Cullis J."/>
            <person name="Levesque C.A."/>
            <person name="Hambleton S."/>
        </authorList>
    </citation>
    <scope>NUCLEOTIDE SEQUENCE</scope>
    <source>
        <strain evidence="2">DAOMC 238032</strain>
    </source>
</reference>
<dbReference type="Proteomes" id="UP000077671">
    <property type="component" value="Unassembled WGS sequence"/>
</dbReference>
<gene>
    <name evidence="2" type="ORF">A4X03_0g3266</name>
    <name evidence="1" type="ORF">JKIAZH3_G1120</name>
</gene>
<evidence type="ECO:0000313" key="2">
    <source>
        <dbReference type="EMBL" id="KAE8261424.1"/>
    </source>
</evidence>
<reference evidence="1" key="3">
    <citation type="submission" date="2020-10" db="EMBL/GenBank/DDBJ databases">
        <authorList>
            <person name="Sedaghatjoo S."/>
        </authorList>
    </citation>
    <scope>NUCLEOTIDE SEQUENCE</scope>
    <source>
        <strain evidence="1">AZH3</strain>
    </source>
</reference>
<comment type="caution">
    <text evidence="2">The sequence shown here is derived from an EMBL/GenBank/DDBJ whole genome shotgun (WGS) entry which is preliminary data.</text>
</comment>
<dbReference type="EMBL" id="CAJHJG010003178">
    <property type="protein sequence ID" value="CAD6927388.1"/>
    <property type="molecule type" value="Genomic_DNA"/>
</dbReference>
<proteinExistence type="predicted"/>
<organism evidence="2 3">
    <name type="scientific">Tilletia caries</name>
    <name type="common">wheat bunt fungus</name>
    <dbReference type="NCBI Taxonomy" id="13290"/>
    <lineage>
        <taxon>Eukaryota</taxon>
        <taxon>Fungi</taxon>
        <taxon>Dikarya</taxon>
        <taxon>Basidiomycota</taxon>
        <taxon>Ustilaginomycotina</taxon>
        <taxon>Exobasidiomycetes</taxon>
        <taxon>Tilletiales</taxon>
        <taxon>Tilletiaceae</taxon>
        <taxon>Tilletia</taxon>
    </lineage>
</organism>
<dbReference type="AlphaFoldDB" id="A0A177V8P7"/>
<evidence type="ECO:0000313" key="3">
    <source>
        <dbReference type="Proteomes" id="UP000077671"/>
    </source>
</evidence>
<keyword evidence="4" id="KW-1185">Reference proteome</keyword>
<dbReference type="Proteomes" id="UP000836402">
    <property type="component" value="Unassembled WGS sequence"/>
</dbReference>
<evidence type="ECO:0000313" key="1">
    <source>
        <dbReference type="EMBL" id="CAD6927388.1"/>
    </source>
</evidence>